<dbReference type="GO" id="GO:0004803">
    <property type="term" value="F:transposase activity"/>
    <property type="evidence" value="ECO:0007669"/>
    <property type="project" value="InterPro"/>
</dbReference>
<dbReference type="AlphaFoldDB" id="A0A645HTA6"/>
<dbReference type="EMBL" id="VSSQ01099093">
    <property type="protein sequence ID" value="MPN41806.1"/>
    <property type="molecule type" value="Genomic_DNA"/>
</dbReference>
<evidence type="ECO:0000256" key="1">
    <source>
        <dbReference type="ARBA" id="ARBA00022578"/>
    </source>
</evidence>
<comment type="caution">
    <text evidence="4">The sequence shown here is derived from an EMBL/GenBank/DDBJ whole genome shotgun (WGS) entry which is preliminary data.</text>
</comment>
<dbReference type="Pfam" id="PF00872">
    <property type="entry name" value="Transposase_mut"/>
    <property type="match status" value="1"/>
</dbReference>
<sequence length="70" mass="7604">MTHGDISAHLADVYGSDVSKTTISMITDKVLEGMAEWQNLPLAPGRFLTNVANPDQEESRSALCAEQDAR</sequence>
<dbReference type="GO" id="GO:0003677">
    <property type="term" value="F:DNA binding"/>
    <property type="evidence" value="ECO:0007669"/>
    <property type="project" value="UniProtKB-KW"/>
</dbReference>
<organism evidence="4">
    <name type="scientific">bioreactor metagenome</name>
    <dbReference type="NCBI Taxonomy" id="1076179"/>
    <lineage>
        <taxon>unclassified sequences</taxon>
        <taxon>metagenomes</taxon>
        <taxon>ecological metagenomes</taxon>
    </lineage>
</organism>
<accession>A0A645HTA6</accession>
<evidence type="ECO:0000256" key="2">
    <source>
        <dbReference type="ARBA" id="ARBA00023125"/>
    </source>
</evidence>
<evidence type="ECO:0000256" key="3">
    <source>
        <dbReference type="ARBA" id="ARBA00023172"/>
    </source>
</evidence>
<dbReference type="InterPro" id="IPR001207">
    <property type="entry name" value="Transposase_mutator"/>
</dbReference>
<evidence type="ECO:0000313" key="4">
    <source>
        <dbReference type="EMBL" id="MPN41806.1"/>
    </source>
</evidence>
<reference evidence="4" key="1">
    <citation type="submission" date="2019-08" db="EMBL/GenBank/DDBJ databases">
        <authorList>
            <person name="Kucharzyk K."/>
            <person name="Murdoch R.W."/>
            <person name="Higgins S."/>
            <person name="Loffler F."/>
        </authorList>
    </citation>
    <scope>NUCLEOTIDE SEQUENCE</scope>
</reference>
<proteinExistence type="predicted"/>
<keyword evidence="1" id="KW-0815">Transposition</keyword>
<gene>
    <name evidence="4" type="ORF">SDC9_189361</name>
</gene>
<keyword evidence="2" id="KW-0238">DNA-binding</keyword>
<protein>
    <recommendedName>
        <fullName evidence="5">Mutator family transposase</fullName>
    </recommendedName>
</protein>
<dbReference type="GO" id="GO:0006313">
    <property type="term" value="P:DNA transposition"/>
    <property type="evidence" value="ECO:0007669"/>
    <property type="project" value="InterPro"/>
</dbReference>
<evidence type="ECO:0008006" key="5">
    <source>
        <dbReference type="Google" id="ProtNLM"/>
    </source>
</evidence>
<keyword evidence="3" id="KW-0233">DNA recombination</keyword>
<name>A0A645HTA6_9ZZZZ</name>